<dbReference type="PROSITE" id="PS00552">
    <property type="entry name" value="HTH_MERR_1"/>
    <property type="match status" value="1"/>
</dbReference>
<dbReference type="SMART" id="SM00422">
    <property type="entry name" value="HTH_MERR"/>
    <property type="match status" value="1"/>
</dbReference>
<gene>
    <name evidence="3" type="ORF">FJQ98_01710</name>
</gene>
<dbReference type="Gene3D" id="6.10.250.360">
    <property type="match status" value="1"/>
</dbReference>
<accession>A0ABX7ASP3</accession>
<dbReference type="EMBL" id="CP067341">
    <property type="protein sequence ID" value="QQP12834.1"/>
    <property type="molecule type" value="Genomic_DNA"/>
</dbReference>
<reference evidence="3 4" key="1">
    <citation type="submission" date="2020-01" db="EMBL/GenBank/DDBJ databases">
        <authorList>
            <person name="Liu G."/>
            <person name="Liu B."/>
        </authorList>
    </citation>
    <scope>NUCLEOTIDE SEQUENCE [LARGE SCALE GENOMIC DNA]</scope>
    <source>
        <strain evidence="3 4">FJAT-51161</strain>
    </source>
</reference>
<dbReference type="PANTHER" id="PTHR30204">
    <property type="entry name" value="REDOX-CYCLING DRUG-SENSING TRANSCRIPTIONAL ACTIVATOR SOXR"/>
    <property type="match status" value="1"/>
</dbReference>
<dbReference type="PROSITE" id="PS50937">
    <property type="entry name" value="HTH_MERR_2"/>
    <property type="match status" value="1"/>
</dbReference>
<evidence type="ECO:0000259" key="2">
    <source>
        <dbReference type="PROSITE" id="PS50937"/>
    </source>
</evidence>
<organism evidence="3 4">
    <name type="scientific">Lysinibacillus agricola</name>
    <dbReference type="NCBI Taxonomy" id="2590012"/>
    <lineage>
        <taxon>Bacteria</taxon>
        <taxon>Bacillati</taxon>
        <taxon>Bacillota</taxon>
        <taxon>Bacilli</taxon>
        <taxon>Bacillales</taxon>
        <taxon>Bacillaceae</taxon>
        <taxon>Lysinibacillus</taxon>
    </lineage>
</organism>
<name>A0ABX7ASP3_9BACI</name>
<dbReference type="RefSeq" id="WP_053595861.1">
    <property type="nucleotide sequence ID" value="NZ_CP067341.1"/>
</dbReference>
<dbReference type="Gene3D" id="1.10.1660.10">
    <property type="match status" value="1"/>
</dbReference>
<dbReference type="PRINTS" id="PR00040">
    <property type="entry name" value="HTHMERR"/>
</dbReference>
<evidence type="ECO:0000313" key="3">
    <source>
        <dbReference type="EMBL" id="QQP12834.1"/>
    </source>
</evidence>
<sequence>MSTQYSIGEFAKKTGLTIRTLHYYDEIDLLKPSFTSSTGKRFYSNENIMQLQKIVSLKFLGYSLEKIHELIHLKDWDLKESLEFQKQEMLQKKEHLNRVIRTLDHALFMMDEQGTINANIFMTLIHNIHKEEEQKEWLSSYFPKDMVEEMFNIPEQKHMELNKKMAQVYSELKAAYGQDPGNPHIQSLLKQYFELSLELYPGTIELVKNLKDQDIEFEQNAQLFPSPLSSEEDEWLAHAMRFYWNEKGIDINDHS</sequence>
<proteinExistence type="predicted"/>
<dbReference type="PANTHER" id="PTHR30204:SF96">
    <property type="entry name" value="CHROMOSOME-ANCHORING PROTEIN RACA"/>
    <property type="match status" value="1"/>
</dbReference>
<dbReference type="CDD" id="cd01106">
    <property type="entry name" value="HTH_TipAL-Mta"/>
    <property type="match status" value="1"/>
</dbReference>
<dbReference type="InterPro" id="IPR047057">
    <property type="entry name" value="MerR_fam"/>
</dbReference>
<evidence type="ECO:0000256" key="1">
    <source>
        <dbReference type="ARBA" id="ARBA00023125"/>
    </source>
</evidence>
<dbReference type="SUPFAM" id="SSF46955">
    <property type="entry name" value="Putative DNA-binding domain"/>
    <property type="match status" value="1"/>
</dbReference>
<evidence type="ECO:0000313" key="4">
    <source>
        <dbReference type="Proteomes" id="UP000596049"/>
    </source>
</evidence>
<keyword evidence="1" id="KW-0238">DNA-binding</keyword>
<keyword evidence="4" id="KW-1185">Reference proteome</keyword>
<feature type="domain" description="HTH merR-type" evidence="2">
    <location>
        <begin position="4"/>
        <end position="73"/>
    </location>
</feature>
<dbReference type="Pfam" id="PF13411">
    <property type="entry name" value="MerR_1"/>
    <property type="match status" value="1"/>
</dbReference>
<protein>
    <submittedName>
        <fullName evidence="3">MerR family transcriptional regulator</fullName>
    </submittedName>
</protein>
<dbReference type="Proteomes" id="UP000596049">
    <property type="component" value="Chromosome"/>
</dbReference>
<dbReference type="InterPro" id="IPR009061">
    <property type="entry name" value="DNA-bd_dom_put_sf"/>
</dbReference>
<dbReference type="InterPro" id="IPR000551">
    <property type="entry name" value="MerR-type_HTH_dom"/>
</dbReference>